<evidence type="ECO:0000313" key="6">
    <source>
        <dbReference type="Proteomes" id="UP000318405"/>
    </source>
</evidence>
<dbReference type="RefSeq" id="WP_143947302.1">
    <property type="nucleotide sequence ID" value="NZ_BAABMB010000001.1"/>
</dbReference>
<dbReference type="GO" id="GO:0031956">
    <property type="term" value="F:medium-chain fatty acid-CoA ligase activity"/>
    <property type="evidence" value="ECO:0007669"/>
    <property type="project" value="TreeGrafter"/>
</dbReference>
<dbReference type="InterPro" id="IPR000873">
    <property type="entry name" value="AMP-dep_synth/lig_dom"/>
</dbReference>
<evidence type="ECO:0000259" key="4">
    <source>
        <dbReference type="Pfam" id="PF13193"/>
    </source>
</evidence>
<dbReference type="InterPro" id="IPR020845">
    <property type="entry name" value="AMP-binding_CS"/>
</dbReference>
<gene>
    <name evidence="5" type="ORF">FOZ76_06375</name>
</gene>
<comment type="similarity">
    <text evidence="1">Belongs to the ATP-dependent AMP-binding enzyme family.</text>
</comment>
<dbReference type="Proteomes" id="UP000318405">
    <property type="component" value="Unassembled WGS sequence"/>
</dbReference>
<reference evidence="5 6" key="1">
    <citation type="submission" date="2019-07" db="EMBL/GenBank/DDBJ databases">
        <title>Qingshengfaniella alkalisoli gen. nov., sp. nov., isolated from saline soil.</title>
        <authorList>
            <person name="Xu L."/>
            <person name="Huang X.-X."/>
            <person name="Sun J.-Q."/>
        </authorList>
    </citation>
    <scope>NUCLEOTIDE SEQUENCE [LARGE SCALE GENOMIC DNA]</scope>
    <source>
        <strain evidence="5 6">DSM 27279</strain>
    </source>
</reference>
<comment type="caution">
    <text evidence="5">The sequence shown here is derived from an EMBL/GenBank/DDBJ whole genome shotgun (WGS) entry which is preliminary data.</text>
</comment>
<evidence type="ECO:0000259" key="3">
    <source>
        <dbReference type="Pfam" id="PF00501"/>
    </source>
</evidence>
<name>A0A556AWP1_9BURK</name>
<dbReference type="InterPro" id="IPR025110">
    <property type="entry name" value="AMP-bd_C"/>
</dbReference>
<dbReference type="OrthoDB" id="9766486at2"/>
<dbReference type="InterPro" id="IPR042099">
    <property type="entry name" value="ANL_N_sf"/>
</dbReference>
<dbReference type="Gene3D" id="3.30.300.30">
    <property type="match status" value="1"/>
</dbReference>
<sequence>MIEERVRPPVLMPGVRYPDEPRLRRYLREGVLTRETLVDGFRASFAAHAERVALAGPDGSLTYAELDEKSDRLGGALLAMGLRPLDAAVFQCGNSQELLVGFFAALKAGIVPICALQAFRRHEIAYLGNLAEARLHFVQGDDPKFDDVAFAREMQAEVPSLAYILQARGEPRVGAVGLDALIVDMPLARARSLLAEVAHDPFQVAVFQLSGGSTGVPKIIPRFQSEYLYNMRAVARCNGYTRDEVLFFPTPLMHNLNMGCFFGPVLLNGGVVTVARDISAETLCALVRDYQPTWFGVAGPILQRILPELAKGTPEQKARRKFIAPKNAPGLSRLTGSPAYHIFGMTEGVIMFTGDADPDEVKDDGVGRPVCRYDEVKIVVPGTEEPVEDGVAGEALFRGAYTIQGYYKSEKEDVNRFTADGYYRSGDLMESRVIDGERYYFFKGRIKDVVDRGGEKINAEEVEGVINRHPAVVASAVVGMPDRVYGERVCAFVVLREGHDPMSLPDLAAWLLAEGMAKFKWPERLEIIDEMPLTASGKLSKQILRERVAAMMAAPAAATSTE</sequence>
<dbReference type="AlphaFoldDB" id="A0A556AWP1"/>
<feature type="domain" description="AMP-binding enzyme C-terminal" evidence="4">
    <location>
        <begin position="461"/>
        <end position="538"/>
    </location>
</feature>
<dbReference type="InterPro" id="IPR045851">
    <property type="entry name" value="AMP-bd_C_sf"/>
</dbReference>
<keyword evidence="2" id="KW-0436">Ligase</keyword>
<feature type="domain" description="AMP-dependent synthetase/ligase" evidence="3">
    <location>
        <begin position="42"/>
        <end position="407"/>
    </location>
</feature>
<dbReference type="Gene3D" id="3.40.50.12780">
    <property type="entry name" value="N-terminal domain of ligase-like"/>
    <property type="match status" value="1"/>
</dbReference>
<dbReference type="PROSITE" id="PS00455">
    <property type="entry name" value="AMP_BINDING"/>
    <property type="match status" value="1"/>
</dbReference>
<evidence type="ECO:0000313" key="5">
    <source>
        <dbReference type="EMBL" id="TSH97347.1"/>
    </source>
</evidence>
<dbReference type="EMBL" id="VLTJ01000010">
    <property type="protein sequence ID" value="TSH97347.1"/>
    <property type="molecule type" value="Genomic_DNA"/>
</dbReference>
<evidence type="ECO:0000256" key="2">
    <source>
        <dbReference type="ARBA" id="ARBA00022598"/>
    </source>
</evidence>
<accession>A0A556AWP1</accession>
<dbReference type="Pfam" id="PF00501">
    <property type="entry name" value="AMP-binding"/>
    <property type="match status" value="1"/>
</dbReference>
<protein>
    <submittedName>
        <fullName evidence="5">AMP-binding protein</fullName>
    </submittedName>
</protein>
<dbReference type="SUPFAM" id="SSF56801">
    <property type="entry name" value="Acetyl-CoA synthetase-like"/>
    <property type="match status" value="1"/>
</dbReference>
<dbReference type="PANTHER" id="PTHR43201:SF5">
    <property type="entry name" value="MEDIUM-CHAIN ACYL-COA LIGASE ACSF2, MITOCHONDRIAL"/>
    <property type="match status" value="1"/>
</dbReference>
<dbReference type="GO" id="GO:0006631">
    <property type="term" value="P:fatty acid metabolic process"/>
    <property type="evidence" value="ECO:0007669"/>
    <property type="project" value="TreeGrafter"/>
</dbReference>
<proteinExistence type="inferred from homology"/>
<evidence type="ECO:0000256" key="1">
    <source>
        <dbReference type="ARBA" id="ARBA00006432"/>
    </source>
</evidence>
<organism evidence="5 6">
    <name type="scientific">Verticiella sediminum</name>
    <dbReference type="NCBI Taxonomy" id="1247510"/>
    <lineage>
        <taxon>Bacteria</taxon>
        <taxon>Pseudomonadati</taxon>
        <taxon>Pseudomonadota</taxon>
        <taxon>Betaproteobacteria</taxon>
        <taxon>Burkholderiales</taxon>
        <taxon>Alcaligenaceae</taxon>
        <taxon>Verticiella</taxon>
    </lineage>
</organism>
<dbReference type="PANTHER" id="PTHR43201">
    <property type="entry name" value="ACYL-COA SYNTHETASE"/>
    <property type="match status" value="1"/>
</dbReference>
<dbReference type="Pfam" id="PF13193">
    <property type="entry name" value="AMP-binding_C"/>
    <property type="match status" value="1"/>
</dbReference>
<keyword evidence="6" id="KW-1185">Reference proteome</keyword>